<evidence type="ECO:0008006" key="9">
    <source>
        <dbReference type="Google" id="ProtNLM"/>
    </source>
</evidence>
<protein>
    <recommendedName>
        <fullName evidence="9">Cobalt transporter</fullName>
    </recommendedName>
</protein>
<keyword evidence="4 6" id="KW-1133">Transmembrane helix</keyword>
<keyword evidence="5 6" id="KW-0472">Membrane</keyword>
<accession>A0A2U8GL48</accession>
<feature type="transmembrane region" description="Helical" evidence="6">
    <location>
        <begin position="84"/>
        <end position="106"/>
    </location>
</feature>
<gene>
    <name evidence="7" type="ORF">CEW83_00425</name>
</gene>
<dbReference type="InterPro" id="IPR003339">
    <property type="entry name" value="ABC/ECF_trnsptr_transmembrane"/>
</dbReference>
<proteinExistence type="inferred from homology"/>
<evidence type="ECO:0000256" key="6">
    <source>
        <dbReference type="SAM" id="Phobius"/>
    </source>
</evidence>
<dbReference type="RefSeq" id="WP_108947581.1">
    <property type="nucleotide sequence ID" value="NZ_CP022187.1"/>
</dbReference>
<dbReference type="Proteomes" id="UP000244930">
    <property type="component" value="Chromosome"/>
</dbReference>
<dbReference type="GO" id="GO:0005886">
    <property type="term" value="C:plasma membrane"/>
    <property type="evidence" value="ECO:0007669"/>
    <property type="project" value="UniProtKB-ARBA"/>
</dbReference>
<evidence type="ECO:0000256" key="2">
    <source>
        <dbReference type="ARBA" id="ARBA00008564"/>
    </source>
</evidence>
<dbReference type="AlphaFoldDB" id="A0A2U8GL48"/>
<feature type="transmembrane region" description="Helical" evidence="6">
    <location>
        <begin position="54"/>
        <end position="78"/>
    </location>
</feature>
<dbReference type="Pfam" id="PF02361">
    <property type="entry name" value="CbiQ"/>
    <property type="match status" value="1"/>
</dbReference>
<feature type="transmembrane region" description="Helical" evidence="6">
    <location>
        <begin position="26"/>
        <end position="42"/>
    </location>
</feature>
<dbReference type="EMBL" id="CP022187">
    <property type="protein sequence ID" value="AWI73873.1"/>
    <property type="molecule type" value="Genomic_DNA"/>
</dbReference>
<evidence type="ECO:0000313" key="8">
    <source>
        <dbReference type="Proteomes" id="UP000244930"/>
    </source>
</evidence>
<evidence type="ECO:0000256" key="4">
    <source>
        <dbReference type="ARBA" id="ARBA00022989"/>
    </source>
</evidence>
<keyword evidence="3 6" id="KW-0812">Transmembrane</keyword>
<evidence type="ECO:0000256" key="3">
    <source>
        <dbReference type="ARBA" id="ARBA00022692"/>
    </source>
</evidence>
<organism evidence="7 8">
    <name type="scientific">Parazoarcus communis</name>
    <dbReference type="NCBI Taxonomy" id="41977"/>
    <lineage>
        <taxon>Bacteria</taxon>
        <taxon>Pseudomonadati</taxon>
        <taxon>Pseudomonadota</taxon>
        <taxon>Betaproteobacteria</taxon>
        <taxon>Rhodocyclales</taxon>
        <taxon>Zoogloeaceae</taxon>
        <taxon>Parazoarcus</taxon>
    </lineage>
</organism>
<evidence type="ECO:0000313" key="7">
    <source>
        <dbReference type="EMBL" id="AWI73873.1"/>
    </source>
</evidence>
<reference evidence="7 8" key="1">
    <citation type="submission" date="2017-06" db="EMBL/GenBank/DDBJ databases">
        <title>Azoarcus.</title>
        <authorList>
            <person name="Woo J.-H."/>
            <person name="Kim H.-S."/>
        </authorList>
    </citation>
    <scope>NUCLEOTIDE SEQUENCE [LARGE SCALE GENOMIC DNA]</scope>
    <source>
        <strain evidence="7 8">TSPY31</strain>
    </source>
</reference>
<sequence length="197" mass="21357">MHAGLILLLWVAGVASVQLASGALLAALVAGTLVLVLVFARMRGVRLIRRVRVLLLAIFVLFAWFTPGEALVSAFPVLSPTREGLTLALVHAGRLLVVVCCVALLLERLSPDRLVSGLYALCRPGAALGLSAQHVALRLLLVLRYVDDARGGRHEWKQWLLATDEPVAPVHLVRERFGAADLVVLVLVGGLLGWWMW</sequence>
<evidence type="ECO:0000256" key="1">
    <source>
        <dbReference type="ARBA" id="ARBA00004141"/>
    </source>
</evidence>
<evidence type="ECO:0000256" key="5">
    <source>
        <dbReference type="ARBA" id="ARBA00023136"/>
    </source>
</evidence>
<dbReference type="KEGG" id="acom:CEW83_00425"/>
<feature type="transmembrane region" description="Helical" evidence="6">
    <location>
        <begin position="177"/>
        <end position="196"/>
    </location>
</feature>
<keyword evidence="8" id="KW-1185">Reference proteome</keyword>
<comment type="similarity">
    <text evidence="2">Belongs to the CbiQ family.</text>
</comment>
<name>A0A2U8GL48_9RHOO</name>
<comment type="subcellular location">
    <subcellularLocation>
        <location evidence="1">Membrane</location>
        <topology evidence="1">Multi-pass membrane protein</topology>
    </subcellularLocation>
</comment>